<evidence type="ECO:0000313" key="1">
    <source>
        <dbReference type="EMBL" id="PDP41573.1"/>
    </source>
</evidence>
<protein>
    <submittedName>
        <fullName evidence="1">6-bladed beta-propeller</fullName>
    </submittedName>
</protein>
<comment type="caution">
    <text evidence="1">The sequence shown here is derived from an EMBL/GenBank/DDBJ whole genome shotgun (WGS) entry which is preliminary data.</text>
</comment>
<evidence type="ECO:0000313" key="2">
    <source>
        <dbReference type="Proteomes" id="UP000219259"/>
    </source>
</evidence>
<dbReference type="AlphaFoldDB" id="A0A2A6E3P4"/>
<dbReference type="RefSeq" id="WP_014223811.1">
    <property type="nucleotide sequence ID" value="NZ_NSLJ01000063.1"/>
</dbReference>
<dbReference type="EMBL" id="NSLJ01000063">
    <property type="protein sequence ID" value="PDP41573.1"/>
    <property type="molecule type" value="Genomic_DNA"/>
</dbReference>
<proteinExistence type="predicted"/>
<gene>
    <name evidence="1" type="ORF">CLI86_13500</name>
</gene>
<organism evidence="1 2">
    <name type="scientific">Tannerella forsythia</name>
    <name type="common">Bacteroides forsythus</name>
    <dbReference type="NCBI Taxonomy" id="28112"/>
    <lineage>
        <taxon>Bacteria</taxon>
        <taxon>Pseudomonadati</taxon>
        <taxon>Bacteroidota</taxon>
        <taxon>Bacteroidia</taxon>
        <taxon>Bacteroidales</taxon>
        <taxon>Tannerellaceae</taxon>
        <taxon>Tannerella</taxon>
    </lineage>
</organism>
<name>A0A2A6E3P4_TANFO</name>
<dbReference type="Pfam" id="PF17170">
    <property type="entry name" value="DUF5128"/>
    <property type="match status" value="1"/>
</dbReference>
<dbReference type="OMA" id="KYVYTMT"/>
<reference evidence="1 2" key="1">
    <citation type="submission" date="2017-09" db="EMBL/GenBank/DDBJ databases">
        <title>Phase variable restriction modification systems are present in the genome sequences of periodontal pathogens Prevotella intermedia, Tannerella forsythia and Porphyromonas gingivalis.</title>
        <authorList>
            <person name="Haigh R.D."/>
            <person name="Crawford L."/>
            <person name="Ralph J."/>
            <person name="Wanford J."/>
            <person name="Vartoukian S.R."/>
            <person name="Hijazib K."/>
            <person name="Wade W."/>
            <person name="Oggioni M.R."/>
        </authorList>
    </citation>
    <scope>NUCLEOTIDE SEQUENCE [LARGE SCALE GENOMIC DNA]</scope>
    <source>
        <strain evidence="1 2">WW11663</strain>
    </source>
</reference>
<accession>A0A2A6E3P4</accession>
<dbReference type="GeneID" id="34757744"/>
<sequence>MRTVRHLLIFSIIFLSYSCSQNNQTKQKEGISSIKEIEINEVTKEEIPDIMILNSFIPLSNKIPLAPIKRVLIYKERIYILDDQPKIVCFNMKGDILFKIDCKGAGPTEYLSIKDFAIDDKSERIVTLDHEKRKLFFYDLNTGKHLSNISTMHMAPTEMGVIHGCFFFKNIDRRFDIQKKQMFYLLYSKNGKQIDKMFLPHDAVADFNFDLNSFFYNDNSLLFIKPFDNIVYLLAKERITPIFKISLPNPLPIEKIEEKIKHTEMPTSGYAYGIDNIYTTESMLHFTFTKDGYIVSVFFDLITERLLYSGIRVLGNSRKQLPFYSLIDGVYKGKFYALVSASSIVERKTVQAEPFINNELLKTKEDDNPILAFFTFK</sequence>
<dbReference type="PROSITE" id="PS51257">
    <property type="entry name" value="PROKAR_LIPOPROTEIN"/>
    <property type="match status" value="1"/>
</dbReference>
<dbReference type="Proteomes" id="UP000219259">
    <property type="component" value="Unassembled WGS sequence"/>
</dbReference>